<comment type="caution">
    <text evidence="2">The sequence shown here is derived from an EMBL/GenBank/DDBJ whole genome shotgun (WGS) entry which is preliminary data.</text>
</comment>
<feature type="compositionally biased region" description="Low complexity" evidence="1">
    <location>
        <begin position="338"/>
        <end position="352"/>
    </location>
</feature>
<name>A0ABY0H6I7_9PEZI</name>
<feature type="region of interest" description="Disordered" evidence="1">
    <location>
        <begin position="208"/>
        <end position="430"/>
    </location>
</feature>
<organism evidence="2 3">
    <name type="scientific">Monosporascus cannonballus</name>
    <dbReference type="NCBI Taxonomy" id="155416"/>
    <lineage>
        <taxon>Eukaryota</taxon>
        <taxon>Fungi</taxon>
        <taxon>Dikarya</taxon>
        <taxon>Ascomycota</taxon>
        <taxon>Pezizomycotina</taxon>
        <taxon>Sordariomycetes</taxon>
        <taxon>Xylariomycetidae</taxon>
        <taxon>Xylariales</taxon>
        <taxon>Xylariales incertae sedis</taxon>
        <taxon>Monosporascus</taxon>
    </lineage>
</organism>
<feature type="compositionally biased region" description="Polar residues" evidence="1">
    <location>
        <begin position="224"/>
        <end position="233"/>
    </location>
</feature>
<reference evidence="2 3" key="1">
    <citation type="submission" date="2018-06" db="EMBL/GenBank/DDBJ databases">
        <title>Complete Genomes of Monosporascus.</title>
        <authorList>
            <person name="Robinson A.J."/>
            <person name="Natvig D.O."/>
        </authorList>
    </citation>
    <scope>NUCLEOTIDE SEQUENCE [LARGE SCALE GENOMIC DNA]</scope>
    <source>
        <strain evidence="2 3">CBS 609.92</strain>
    </source>
</reference>
<keyword evidence="3" id="KW-1185">Reference proteome</keyword>
<feature type="region of interest" description="Disordered" evidence="1">
    <location>
        <begin position="456"/>
        <end position="550"/>
    </location>
</feature>
<feature type="compositionally biased region" description="Basic and acidic residues" evidence="1">
    <location>
        <begin position="456"/>
        <end position="471"/>
    </location>
</feature>
<protein>
    <submittedName>
        <fullName evidence="2">Uncharacterized protein</fullName>
    </submittedName>
</protein>
<feature type="region of interest" description="Disordered" evidence="1">
    <location>
        <begin position="135"/>
        <end position="163"/>
    </location>
</feature>
<proteinExistence type="predicted"/>
<evidence type="ECO:0000313" key="3">
    <source>
        <dbReference type="Proteomes" id="UP000294003"/>
    </source>
</evidence>
<evidence type="ECO:0000313" key="2">
    <source>
        <dbReference type="EMBL" id="RYO86226.1"/>
    </source>
</evidence>
<evidence type="ECO:0000256" key="1">
    <source>
        <dbReference type="SAM" id="MobiDB-lite"/>
    </source>
</evidence>
<dbReference type="EMBL" id="QJNS01000120">
    <property type="protein sequence ID" value="RYO86226.1"/>
    <property type="molecule type" value="Genomic_DNA"/>
</dbReference>
<sequence length="550" mass="60055">MYSKCHESVSTSASRGARTQQHAQATGQTGQLFDRLRNSPQNAPFGRYARFGRAPSLQHAVLEQLVIGIWSGNPADTAVDLGPRPVAPMGSAGFRADVLEGMFSRQYFPTAAHLIDQLDRIEQALEPAMRHEMGHEVGPVGRSEQPERRIRERPGDRPGESVLPRLLEQFPVAAGIPTRLTFPKRVRVELPYMPVFSALPPRARVSLTMPAPSAEDGPPPPPYSTSLASEQTSIPPPWQPHPGLRRPLNAHAGHASSPGSRMGRATHDTIISASPPSPPSAQMKVRRDSTPSSPPSAQMGVRRDSAFPIASVQLPARETRRPRQTAPDEATDSEEPHSPTSSSDVGDGSSPSLDHGPDANHMNWRPGGAAAHDHQPDTQGGVIFPGLAPTKHHDRQPSSWRRIMAEPPPPSRPRLGLAQLPPPREPREPAYRAADLPGYTLAAVSPRNHGAWEAGALREARQPHFGLREPARGAPDLTSYTPTAAPPRNREAWEAGALRAARQPYSGPREQGGRGYGSERSSSPRRSRSRWRRETREDPPWYAENTDSDW</sequence>
<gene>
    <name evidence="2" type="ORF">DL762_004845</name>
</gene>
<feature type="compositionally biased region" description="Low complexity" evidence="1">
    <location>
        <begin position="15"/>
        <end position="31"/>
    </location>
</feature>
<accession>A0ABY0H6I7</accession>
<dbReference type="Proteomes" id="UP000294003">
    <property type="component" value="Unassembled WGS sequence"/>
</dbReference>
<feature type="compositionally biased region" description="Basic and acidic residues" evidence="1">
    <location>
        <begin position="144"/>
        <end position="159"/>
    </location>
</feature>
<feature type="region of interest" description="Disordered" evidence="1">
    <location>
        <begin position="1"/>
        <end position="39"/>
    </location>
</feature>